<dbReference type="Proteomes" id="UP000325081">
    <property type="component" value="Unassembled WGS sequence"/>
</dbReference>
<evidence type="ECO:0000313" key="2">
    <source>
        <dbReference type="Proteomes" id="UP000325081"/>
    </source>
</evidence>
<dbReference type="PANTHER" id="PTHR34544">
    <property type="entry name" value="OSJNBA0006B20.18 PROTEIN"/>
    <property type="match status" value="1"/>
</dbReference>
<dbReference type="AlphaFoldDB" id="A0A5A7RFI6"/>
<protein>
    <submittedName>
        <fullName evidence="1">Neural cell adhesion molecule 1</fullName>
    </submittedName>
</protein>
<sequence length="203" mass="21997">MGEFGSGNGDGFLCLRRGHSYDTTSELKARPFNKAAAETSLGMSMGQVVSGTYVPWAYEHFSSEKGEGSPGNPLHLHCQDRAAQPQVRVGAEGGGISLAGTGWDQRALDIAQEFLPVMLMSLEKYPYSSPTLTDIEDITTTYQGRLAEAEATGSIPVNIYLNLSSIEIGLASCTVLTMSLNTCLRFLAQRREGLPNPRRTLYL</sequence>
<name>A0A5A7RFI6_STRAF</name>
<evidence type="ECO:0000313" key="1">
    <source>
        <dbReference type="EMBL" id="GER55944.1"/>
    </source>
</evidence>
<dbReference type="OrthoDB" id="1100432at2759"/>
<dbReference type="EMBL" id="BKCP01012403">
    <property type="protein sequence ID" value="GER55944.1"/>
    <property type="molecule type" value="Genomic_DNA"/>
</dbReference>
<proteinExistence type="predicted"/>
<gene>
    <name evidence="1" type="ORF">STAS_33641</name>
</gene>
<organism evidence="1 2">
    <name type="scientific">Striga asiatica</name>
    <name type="common">Asiatic witchweed</name>
    <name type="synonym">Buchnera asiatica</name>
    <dbReference type="NCBI Taxonomy" id="4170"/>
    <lineage>
        <taxon>Eukaryota</taxon>
        <taxon>Viridiplantae</taxon>
        <taxon>Streptophyta</taxon>
        <taxon>Embryophyta</taxon>
        <taxon>Tracheophyta</taxon>
        <taxon>Spermatophyta</taxon>
        <taxon>Magnoliopsida</taxon>
        <taxon>eudicotyledons</taxon>
        <taxon>Gunneridae</taxon>
        <taxon>Pentapetalae</taxon>
        <taxon>asterids</taxon>
        <taxon>lamiids</taxon>
        <taxon>Lamiales</taxon>
        <taxon>Orobanchaceae</taxon>
        <taxon>Buchnereae</taxon>
        <taxon>Striga</taxon>
    </lineage>
</organism>
<reference evidence="2" key="1">
    <citation type="journal article" date="2019" name="Curr. Biol.">
        <title>Genome Sequence of Striga asiatica Provides Insight into the Evolution of Plant Parasitism.</title>
        <authorList>
            <person name="Yoshida S."/>
            <person name="Kim S."/>
            <person name="Wafula E.K."/>
            <person name="Tanskanen J."/>
            <person name="Kim Y.M."/>
            <person name="Honaas L."/>
            <person name="Yang Z."/>
            <person name="Spallek T."/>
            <person name="Conn C.E."/>
            <person name="Ichihashi Y."/>
            <person name="Cheong K."/>
            <person name="Cui S."/>
            <person name="Der J.P."/>
            <person name="Gundlach H."/>
            <person name="Jiao Y."/>
            <person name="Hori C."/>
            <person name="Ishida J.K."/>
            <person name="Kasahara H."/>
            <person name="Kiba T."/>
            <person name="Kim M.S."/>
            <person name="Koo N."/>
            <person name="Laohavisit A."/>
            <person name="Lee Y.H."/>
            <person name="Lumba S."/>
            <person name="McCourt P."/>
            <person name="Mortimer J.C."/>
            <person name="Mutuku J.M."/>
            <person name="Nomura T."/>
            <person name="Sasaki-Sekimoto Y."/>
            <person name="Seto Y."/>
            <person name="Wang Y."/>
            <person name="Wakatake T."/>
            <person name="Sakakibara H."/>
            <person name="Demura T."/>
            <person name="Yamaguchi S."/>
            <person name="Yoneyama K."/>
            <person name="Manabe R.I."/>
            <person name="Nelson D.C."/>
            <person name="Schulman A.H."/>
            <person name="Timko M.P."/>
            <person name="dePamphilis C.W."/>
            <person name="Choi D."/>
            <person name="Shirasu K."/>
        </authorList>
    </citation>
    <scope>NUCLEOTIDE SEQUENCE [LARGE SCALE GENOMIC DNA]</scope>
    <source>
        <strain evidence="2">cv. UVA1</strain>
    </source>
</reference>
<comment type="caution">
    <text evidence="1">The sequence shown here is derived from an EMBL/GenBank/DDBJ whole genome shotgun (WGS) entry which is preliminary data.</text>
</comment>
<dbReference type="PANTHER" id="PTHR34544:SF1">
    <property type="entry name" value="OS04G0438300 PROTEIN"/>
    <property type="match status" value="1"/>
</dbReference>
<keyword evidence="2" id="KW-1185">Reference proteome</keyword>
<accession>A0A5A7RFI6</accession>